<dbReference type="InterPro" id="IPR029017">
    <property type="entry name" value="Enolase-like_N"/>
</dbReference>
<accession>A0A1I4EIU0</accession>
<dbReference type="InterPro" id="IPR029065">
    <property type="entry name" value="Enolase_C-like"/>
</dbReference>
<dbReference type="Proteomes" id="UP000199598">
    <property type="component" value="Unassembled WGS sequence"/>
</dbReference>
<gene>
    <name evidence="3" type="ORF">SAMN04488518_11564</name>
</gene>
<name>A0A1I4EIU0_9HYPH</name>
<dbReference type="Pfam" id="PF02746">
    <property type="entry name" value="MR_MLE_N"/>
    <property type="match status" value="1"/>
</dbReference>
<dbReference type="EMBL" id="FOSK01000015">
    <property type="protein sequence ID" value="SFL05123.1"/>
    <property type="molecule type" value="Genomic_DNA"/>
</dbReference>
<dbReference type="SUPFAM" id="SSF51604">
    <property type="entry name" value="Enolase C-terminal domain-like"/>
    <property type="match status" value="1"/>
</dbReference>
<keyword evidence="4" id="KW-1185">Reference proteome</keyword>
<dbReference type="SUPFAM" id="SSF54826">
    <property type="entry name" value="Enolase N-terminal domain-like"/>
    <property type="match status" value="1"/>
</dbReference>
<dbReference type="InterPro" id="IPR013341">
    <property type="entry name" value="Mandelate_racemase_N_dom"/>
</dbReference>
<evidence type="ECO:0000313" key="3">
    <source>
        <dbReference type="EMBL" id="SFL05123.1"/>
    </source>
</evidence>
<evidence type="ECO:0000313" key="4">
    <source>
        <dbReference type="Proteomes" id="UP000199598"/>
    </source>
</evidence>
<evidence type="ECO:0000259" key="2">
    <source>
        <dbReference type="Pfam" id="PF13378"/>
    </source>
</evidence>
<proteinExistence type="predicted"/>
<dbReference type="CDD" id="cd03316">
    <property type="entry name" value="MR_like"/>
    <property type="match status" value="1"/>
</dbReference>
<dbReference type="Gene3D" id="3.20.20.120">
    <property type="entry name" value="Enolase-like C-terminal domain"/>
    <property type="match status" value="1"/>
</dbReference>
<dbReference type="InterPro" id="IPR034593">
    <property type="entry name" value="DgoD-like"/>
</dbReference>
<dbReference type="SFLD" id="SFLDS00001">
    <property type="entry name" value="Enolase"/>
    <property type="match status" value="1"/>
</dbReference>
<comment type="caution">
    <text evidence="3">The sequence shown here is derived from an EMBL/GenBank/DDBJ whole genome shotgun (WGS) entry which is preliminary data.</text>
</comment>
<dbReference type="PANTHER" id="PTHR48080:SF4">
    <property type="entry name" value="GLUCARATE DEHYDRATASE"/>
    <property type="match status" value="1"/>
</dbReference>
<dbReference type="PANTHER" id="PTHR48080">
    <property type="entry name" value="D-GALACTONATE DEHYDRATASE-RELATED"/>
    <property type="match status" value="1"/>
</dbReference>
<dbReference type="Pfam" id="PF13378">
    <property type="entry name" value="MR_MLE_C"/>
    <property type="match status" value="1"/>
</dbReference>
<dbReference type="InterPro" id="IPR036849">
    <property type="entry name" value="Enolase-like_C_sf"/>
</dbReference>
<protein>
    <submittedName>
        <fullName evidence="3">L-alanine-DL-glutamate epimerase</fullName>
    </submittedName>
</protein>
<sequence>MSLALNPAVAPIKSVEFIPVNYKASNWSQNTVVVKITDENGVYGLGEADGSPDAILAYSNIETEHKWLTNLTERVIGRLPIEINAIWNAMYDATQWQGMRGLGMFALSGIDMALYDLAGKQLGVPAYQLLGGTNKDKVHPYLTLYPAIPVDASLDVAIKGYAPLLEKAKAHNIRAVKVCVPIKADWSIKEVGYYLRELRGILDYDTDMMVDYLYRFTDWYDVARLLNSIEDLELYFAEATLQHDDLSGHAKLVENTRSRICGAEMSTTRFEAEEWITKGKVHLLQSDYNRCGGLTELRRITEMATAHNVQVMPHNWKTGITSAAAIHYQFAVGNAPYFEYVHPDFCDGELRKYLVTPEAELVDGGFEKPTAPGYGIDLNQQFMANL</sequence>
<reference evidence="3 4" key="1">
    <citation type="submission" date="2016-10" db="EMBL/GenBank/DDBJ databases">
        <authorList>
            <person name="Varghese N."/>
            <person name="Submissions S."/>
        </authorList>
    </citation>
    <scope>NUCLEOTIDE SEQUENCE [LARGE SCALE GENOMIC DNA]</scope>
    <source>
        <strain evidence="3 4">DSM 16392</strain>
    </source>
</reference>
<evidence type="ECO:0000259" key="1">
    <source>
        <dbReference type="Pfam" id="PF02746"/>
    </source>
</evidence>
<feature type="domain" description="Enolase C-terminal" evidence="2">
    <location>
        <begin position="168"/>
        <end position="381"/>
    </location>
</feature>
<organism evidence="3 4">
    <name type="scientific">Pseudovibrio ascidiaceicola</name>
    <dbReference type="NCBI Taxonomy" id="285279"/>
    <lineage>
        <taxon>Bacteria</taxon>
        <taxon>Pseudomonadati</taxon>
        <taxon>Pseudomonadota</taxon>
        <taxon>Alphaproteobacteria</taxon>
        <taxon>Hyphomicrobiales</taxon>
        <taxon>Stappiaceae</taxon>
        <taxon>Pseudovibrio</taxon>
    </lineage>
</organism>
<dbReference type="RefSeq" id="WP_093523132.1">
    <property type="nucleotide sequence ID" value="NZ_FOSK01000015.1"/>
</dbReference>
<feature type="domain" description="Mandelate racemase/muconate lactonizing enzyme N-terminal" evidence="1">
    <location>
        <begin position="28"/>
        <end position="131"/>
    </location>
</feature>
<dbReference type="Gene3D" id="3.30.390.10">
    <property type="entry name" value="Enolase-like, N-terminal domain"/>
    <property type="match status" value="1"/>
</dbReference>